<dbReference type="Proteomes" id="UP001152795">
    <property type="component" value="Unassembled WGS sequence"/>
</dbReference>
<dbReference type="InterPro" id="IPR029190">
    <property type="entry name" value="Rrp14/SURF6_C"/>
</dbReference>
<feature type="compositionally biased region" description="Basic and acidic residues" evidence="4">
    <location>
        <begin position="58"/>
        <end position="79"/>
    </location>
</feature>
<evidence type="ECO:0000256" key="4">
    <source>
        <dbReference type="SAM" id="MobiDB-lite"/>
    </source>
</evidence>
<evidence type="ECO:0000256" key="2">
    <source>
        <dbReference type="ARBA" id="ARBA00005904"/>
    </source>
</evidence>
<feature type="region of interest" description="Disordered" evidence="4">
    <location>
        <begin position="196"/>
        <end position="322"/>
    </location>
</feature>
<feature type="compositionally biased region" description="Basic and acidic residues" evidence="4">
    <location>
        <begin position="254"/>
        <end position="264"/>
    </location>
</feature>
<dbReference type="GO" id="GO:0005730">
    <property type="term" value="C:nucleolus"/>
    <property type="evidence" value="ECO:0007669"/>
    <property type="project" value="TreeGrafter"/>
</dbReference>
<dbReference type="GO" id="GO:0003723">
    <property type="term" value="F:RNA binding"/>
    <property type="evidence" value="ECO:0007669"/>
    <property type="project" value="TreeGrafter"/>
</dbReference>
<dbReference type="GO" id="GO:0042274">
    <property type="term" value="P:ribosomal small subunit biogenesis"/>
    <property type="evidence" value="ECO:0007669"/>
    <property type="project" value="TreeGrafter"/>
</dbReference>
<feature type="domain" description="Ribosomal RNA-processing protein 14 N-terminal" evidence="6">
    <location>
        <begin position="14"/>
        <end position="73"/>
    </location>
</feature>
<feature type="region of interest" description="Disordered" evidence="4">
    <location>
        <begin position="49"/>
        <end position="82"/>
    </location>
</feature>
<gene>
    <name evidence="7" type="ORF">PACLA_8A080109</name>
</gene>
<dbReference type="InterPro" id="IPR007019">
    <property type="entry name" value="SURF6"/>
</dbReference>
<dbReference type="PANTHER" id="PTHR14369:SF0">
    <property type="entry name" value="SURFEIT LOCUS PROTEIN 6"/>
    <property type="match status" value="1"/>
</dbReference>
<accession>A0A6S7G7K6</accession>
<evidence type="ECO:0000313" key="8">
    <source>
        <dbReference type="Proteomes" id="UP001152795"/>
    </source>
</evidence>
<keyword evidence="8" id="KW-1185">Reference proteome</keyword>
<proteinExistence type="inferred from homology"/>
<dbReference type="Pfam" id="PF04935">
    <property type="entry name" value="SURF6"/>
    <property type="match status" value="1"/>
</dbReference>
<evidence type="ECO:0000259" key="5">
    <source>
        <dbReference type="Pfam" id="PF04935"/>
    </source>
</evidence>
<feature type="compositionally biased region" description="Basic and acidic residues" evidence="4">
    <location>
        <begin position="282"/>
        <end position="302"/>
    </location>
</feature>
<dbReference type="EMBL" id="CACRXK020000824">
    <property type="protein sequence ID" value="CAB3985069.1"/>
    <property type="molecule type" value="Genomic_DNA"/>
</dbReference>
<feature type="compositionally biased region" description="Polar residues" evidence="4">
    <location>
        <begin position="162"/>
        <end position="173"/>
    </location>
</feature>
<feature type="compositionally biased region" description="Basic residues" evidence="4">
    <location>
        <begin position="267"/>
        <end position="281"/>
    </location>
</feature>
<organism evidence="7 8">
    <name type="scientific">Paramuricea clavata</name>
    <name type="common">Red gorgonian</name>
    <name type="synonym">Violescent sea-whip</name>
    <dbReference type="NCBI Taxonomy" id="317549"/>
    <lineage>
        <taxon>Eukaryota</taxon>
        <taxon>Metazoa</taxon>
        <taxon>Cnidaria</taxon>
        <taxon>Anthozoa</taxon>
        <taxon>Octocorallia</taxon>
        <taxon>Malacalcyonacea</taxon>
        <taxon>Plexauridae</taxon>
        <taxon>Paramuricea</taxon>
    </lineage>
</organism>
<protein>
    <submittedName>
        <fullName evidence="7">Uncharacterized protein</fullName>
    </submittedName>
</protein>
<name>A0A6S7G7K6_PARCT</name>
<comment type="similarity">
    <text evidence="2">Belongs to the SURF6 family.</text>
</comment>
<dbReference type="GO" id="GO:0003677">
    <property type="term" value="F:DNA binding"/>
    <property type="evidence" value="ECO:0007669"/>
    <property type="project" value="TreeGrafter"/>
</dbReference>
<feature type="compositionally biased region" description="Basic residues" evidence="4">
    <location>
        <begin position="311"/>
        <end position="322"/>
    </location>
</feature>
<dbReference type="PANTHER" id="PTHR14369">
    <property type="entry name" value="SURFEIT LOCUS PROTEIN 6"/>
    <property type="match status" value="1"/>
</dbReference>
<evidence type="ECO:0000256" key="1">
    <source>
        <dbReference type="ARBA" id="ARBA00004123"/>
    </source>
</evidence>
<feature type="compositionally biased region" description="Basic and acidic residues" evidence="4">
    <location>
        <begin position="214"/>
        <end position="242"/>
    </location>
</feature>
<dbReference type="Pfam" id="PF15459">
    <property type="entry name" value="RRP14"/>
    <property type="match status" value="1"/>
</dbReference>
<reference evidence="7" key="1">
    <citation type="submission" date="2020-04" db="EMBL/GenBank/DDBJ databases">
        <authorList>
            <person name="Alioto T."/>
            <person name="Alioto T."/>
            <person name="Gomez Garrido J."/>
        </authorList>
    </citation>
    <scope>NUCLEOTIDE SEQUENCE</scope>
    <source>
        <strain evidence="7">A484AB</strain>
    </source>
</reference>
<evidence type="ECO:0000256" key="3">
    <source>
        <dbReference type="ARBA" id="ARBA00023242"/>
    </source>
</evidence>
<feature type="domain" description="Ribosomal RNA-processing protein 14/surfeit locus protein 6 C-terminal" evidence="5">
    <location>
        <begin position="125"/>
        <end position="316"/>
    </location>
</feature>
<dbReference type="OrthoDB" id="444809at2759"/>
<comment type="subcellular location">
    <subcellularLocation>
        <location evidence="1">Nucleus</location>
    </subcellularLocation>
</comment>
<dbReference type="GO" id="GO:0042273">
    <property type="term" value="P:ribosomal large subunit biogenesis"/>
    <property type="evidence" value="ECO:0007669"/>
    <property type="project" value="TreeGrafter"/>
</dbReference>
<sequence>MADEEDGLNELRERLSSHSACFNSLLELIPARYYFAENEEEKTNKFYKNKKHKAPKQAVKEATKKAKLSRLDPSQHKTVPEIQVELSDEDGKTAKYGRVVSVEDVTCSSIGDLRTKLHERIELLKRKRKAPSNFNNESDRPVKKAKNSAKQRENKTNKKKTVNSSQINSKTAVNNKKTIVNSEGRVVFSKFDFTSDVTKSQGKGKGGAKKNYKKLLEKAESRKKKMEEMKGDNSEKSKEIIETAKWSKALGKSEGVKQKDDPALLRKAIKRKEKQKKKHQKEWKERMENQKQQMKDKQDRRQKNIQNRIDMKKKKGGRTPGF</sequence>
<keyword evidence="3" id="KW-0539">Nucleus</keyword>
<dbReference type="AlphaFoldDB" id="A0A6S7G7K6"/>
<feature type="region of interest" description="Disordered" evidence="4">
    <location>
        <begin position="128"/>
        <end position="173"/>
    </location>
</feature>
<comment type="caution">
    <text evidence="7">The sequence shown here is derived from an EMBL/GenBank/DDBJ whole genome shotgun (WGS) entry which is preliminary data.</text>
</comment>
<evidence type="ECO:0000259" key="6">
    <source>
        <dbReference type="Pfam" id="PF15459"/>
    </source>
</evidence>
<evidence type="ECO:0000313" key="7">
    <source>
        <dbReference type="EMBL" id="CAB3985069.1"/>
    </source>
</evidence>
<dbReference type="InterPro" id="IPR029188">
    <property type="entry name" value="Rrp14_N"/>
</dbReference>